<gene>
    <name evidence="6" type="primary">lptC</name>
    <name evidence="6" type="ORF">H8E19_00770</name>
</gene>
<evidence type="ECO:0000313" key="6">
    <source>
        <dbReference type="EMBL" id="MBC8175907.1"/>
    </source>
</evidence>
<evidence type="ECO:0000256" key="5">
    <source>
        <dbReference type="ARBA" id="ARBA00023136"/>
    </source>
</evidence>
<dbReference type="GO" id="GO:0015221">
    <property type="term" value="F:lipopolysaccharide transmembrane transporter activity"/>
    <property type="evidence" value="ECO:0007669"/>
    <property type="project" value="InterPro"/>
</dbReference>
<dbReference type="InterPro" id="IPR010664">
    <property type="entry name" value="LipoPS_assembly_LptC-rel"/>
</dbReference>
<dbReference type="NCBIfam" id="TIGR04409">
    <property type="entry name" value="LptC_YrbK"/>
    <property type="match status" value="1"/>
</dbReference>
<keyword evidence="4" id="KW-1133">Transmembrane helix</keyword>
<organism evidence="6 7">
    <name type="scientific">Candidatus Desulfacyla euxinica</name>
    <dbReference type="NCBI Taxonomy" id="2841693"/>
    <lineage>
        <taxon>Bacteria</taxon>
        <taxon>Deltaproteobacteria</taxon>
        <taxon>Candidatus Desulfacyla</taxon>
    </lineage>
</organism>
<dbReference type="GO" id="GO:0030288">
    <property type="term" value="C:outer membrane-bounded periplasmic space"/>
    <property type="evidence" value="ECO:0007669"/>
    <property type="project" value="TreeGrafter"/>
</dbReference>
<proteinExistence type="predicted"/>
<keyword evidence="1" id="KW-1003">Cell membrane</keyword>
<evidence type="ECO:0000256" key="4">
    <source>
        <dbReference type="ARBA" id="ARBA00022989"/>
    </source>
</evidence>
<dbReference type="Gene3D" id="2.60.450.10">
    <property type="entry name" value="Lipopolysaccharide (LPS) transport protein A like domain"/>
    <property type="match status" value="1"/>
</dbReference>
<dbReference type="InterPro" id="IPR052363">
    <property type="entry name" value="LPS_export_LptC"/>
</dbReference>
<dbReference type="InterPro" id="IPR026265">
    <property type="entry name" value="LptC"/>
</dbReference>
<keyword evidence="2" id="KW-0997">Cell inner membrane</keyword>
<dbReference type="GO" id="GO:0005886">
    <property type="term" value="C:plasma membrane"/>
    <property type="evidence" value="ECO:0007669"/>
    <property type="project" value="InterPro"/>
</dbReference>
<accession>A0A8J6MV27</accession>
<sequence length="187" mass="21443">MKRHWPLLGLGALLVLVAFYLAKSGKDLVKTTALLRNIASGVGLELKDVHYRQDDPDEKVKWVLDAEEVRFSEDKKTIRFFNFKFRIEPEGKPWFKLTGKRGNYLKDSGKIELWGNLEGFYGNKYKIFTEHALINEKLGHLKTEKPVEIIGPFFNVTGKGLFADMTEEKIKVLSDVTTIINKEPATR</sequence>
<protein>
    <submittedName>
        <fullName evidence="6">LPS export ABC transporter periplasmic protein LptC</fullName>
    </submittedName>
</protein>
<keyword evidence="3" id="KW-0812">Transmembrane</keyword>
<dbReference type="PANTHER" id="PTHR37481:SF1">
    <property type="entry name" value="LIPOPOLYSACCHARIDE EXPORT SYSTEM PROTEIN LPTC"/>
    <property type="match status" value="1"/>
</dbReference>
<dbReference type="PANTHER" id="PTHR37481">
    <property type="entry name" value="LIPOPOLYSACCHARIDE EXPORT SYSTEM PROTEIN LPTC"/>
    <property type="match status" value="1"/>
</dbReference>
<evidence type="ECO:0000313" key="7">
    <source>
        <dbReference type="Proteomes" id="UP000650524"/>
    </source>
</evidence>
<reference evidence="6 7" key="1">
    <citation type="submission" date="2020-08" db="EMBL/GenBank/DDBJ databases">
        <title>Bridging the membrane lipid divide: bacteria of the FCB group superphylum have the potential to synthesize archaeal ether lipids.</title>
        <authorList>
            <person name="Villanueva L."/>
            <person name="Von Meijenfeldt F.A.B."/>
            <person name="Westbye A.B."/>
            <person name="Yadav S."/>
            <person name="Hopmans E.C."/>
            <person name="Dutilh B.E."/>
            <person name="Sinninghe Damste J.S."/>
        </authorList>
    </citation>
    <scope>NUCLEOTIDE SEQUENCE [LARGE SCALE GENOMIC DNA]</scope>
    <source>
        <strain evidence="6">NIOZ-UU27</strain>
    </source>
</reference>
<comment type="caution">
    <text evidence="6">The sequence shown here is derived from an EMBL/GenBank/DDBJ whole genome shotgun (WGS) entry which is preliminary data.</text>
</comment>
<evidence type="ECO:0000256" key="3">
    <source>
        <dbReference type="ARBA" id="ARBA00022692"/>
    </source>
</evidence>
<dbReference type="Pfam" id="PF06835">
    <property type="entry name" value="LptC"/>
    <property type="match status" value="1"/>
</dbReference>
<evidence type="ECO:0000256" key="2">
    <source>
        <dbReference type="ARBA" id="ARBA00022519"/>
    </source>
</evidence>
<evidence type="ECO:0000256" key="1">
    <source>
        <dbReference type="ARBA" id="ARBA00022475"/>
    </source>
</evidence>
<keyword evidence="5" id="KW-0472">Membrane</keyword>
<dbReference type="EMBL" id="JACNJD010000048">
    <property type="protein sequence ID" value="MBC8175907.1"/>
    <property type="molecule type" value="Genomic_DNA"/>
</dbReference>
<dbReference type="Proteomes" id="UP000650524">
    <property type="component" value="Unassembled WGS sequence"/>
</dbReference>
<dbReference type="GO" id="GO:0017089">
    <property type="term" value="F:glycolipid transfer activity"/>
    <property type="evidence" value="ECO:0007669"/>
    <property type="project" value="TreeGrafter"/>
</dbReference>
<dbReference type="AlphaFoldDB" id="A0A8J6MV27"/>
<name>A0A8J6MV27_9DELT</name>